<dbReference type="UCSC" id="M60.6">
    <property type="organism name" value="c. elegans"/>
</dbReference>
<feature type="transmembrane region" description="Helical" evidence="5">
    <location>
        <begin position="181"/>
        <end position="206"/>
    </location>
</feature>
<comment type="subcellular location">
    <subcellularLocation>
        <location evidence="1">Membrane</location>
        <topology evidence="1">Multi-pass membrane protein</topology>
    </subcellularLocation>
</comment>
<dbReference type="CTD" id="181080"/>
<dbReference type="OMA" id="KCLAQCH"/>
<proteinExistence type="predicted"/>
<reference evidence="6 7" key="1">
    <citation type="journal article" date="1998" name="Science">
        <title>Genome sequence of the nematode C. elegans: a platform for investigating biology.</title>
        <authorList>
            <consortium name="The C. elegans sequencing consortium"/>
            <person name="Sulson J.E."/>
            <person name="Waterston R."/>
        </authorList>
    </citation>
    <scope>NUCLEOTIDE SEQUENCE [LARGE SCALE GENOMIC DNA]</scope>
    <source>
        <strain evidence="6 7">Bristol N2</strain>
    </source>
</reference>
<evidence type="ECO:0000313" key="6">
    <source>
        <dbReference type="EMBL" id="CCD69429.1"/>
    </source>
</evidence>
<evidence type="ECO:0000313" key="8">
    <source>
        <dbReference type="WormBase" id="M60.6"/>
    </source>
</evidence>
<dbReference type="SMR" id="Q9GYM6"/>
<dbReference type="GeneID" id="181080"/>
<evidence type="ECO:0000256" key="1">
    <source>
        <dbReference type="ARBA" id="ARBA00004141"/>
    </source>
</evidence>
<dbReference type="PaxDb" id="6239-M60.6"/>
<dbReference type="EMBL" id="BX284606">
    <property type="protein sequence ID" value="CCD69429.1"/>
    <property type="molecule type" value="Genomic_DNA"/>
</dbReference>
<protein>
    <submittedName>
        <fullName evidence="6">Tetraspanin family protein</fullName>
    </submittedName>
</protein>
<dbReference type="WormBase" id="M60.6">
    <property type="protein sequence ID" value="CE40101"/>
    <property type="gene ID" value="WBGene00019781"/>
</dbReference>
<dbReference type="STRING" id="6239.M60.6.1"/>
<dbReference type="KEGG" id="cel:CELE_M60.6"/>
<dbReference type="GO" id="GO:0016020">
    <property type="term" value="C:membrane"/>
    <property type="evidence" value="ECO:0007669"/>
    <property type="project" value="UniProtKB-SubCell"/>
</dbReference>
<sequence length="250" mass="27532">MCTSTSTDSSPPHNALTSIRLQLSHLKEGRLSETTTVKMLSLLKALANVHVFLGIIMIVLSGLADYASTRINTIRLHGLEEICSFYFVLVGLVGICGSASYRRGLVITYLVMCIHSIFIFVPAIITVSSFDIHFYQHECWGECDWHLLATSFPSNSKCQIMCGDHVDDAMRRRMTRLGTDYRLDAGLIAAAILEFLLSIATCVVASRTLFSPLKELGDQSATGDLTVEMQPLNQSEENNTYSSLPNGSTQ</sequence>
<evidence type="ECO:0000256" key="3">
    <source>
        <dbReference type="ARBA" id="ARBA00022989"/>
    </source>
</evidence>
<dbReference type="InterPro" id="IPR007237">
    <property type="entry name" value="CD20-like"/>
</dbReference>
<gene>
    <name evidence="6" type="ORF">CELE_M60.6</name>
    <name evidence="6 8" type="ORF">M60.6</name>
</gene>
<dbReference type="eggNOG" id="ENOG502S0XG">
    <property type="taxonomic scope" value="Eukaryota"/>
</dbReference>
<accession>Q9GYM6</accession>
<dbReference type="Pfam" id="PF04103">
    <property type="entry name" value="CD20"/>
    <property type="match status" value="1"/>
</dbReference>
<dbReference type="Bgee" id="WBGene00019781">
    <property type="expression patterns" value="Expressed in pharyngeal muscle cell (C elegans) and 3 other cell types or tissues"/>
</dbReference>
<evidence type="ECO:0000256" key="5">
    <source>
        <dbReference type="SAM" id="Phobius"/>
    </source>
</evidence>
<dbReference type="RefSeq" id="NP_509393.3">
    <property type="nucleotide sequence ID" value="NM_076992.5"/>
</dbReference>
<dbReference type="AGR" id="WB:WBGene00019781"/>
<feature type="transmembrane region" description="Helical" evidence="5">
    <location>
        <begin position="107"/>
        <end position="127"/>
    </location>
</feature>
<dbReference type="HOGENOM" id="CLU_1138861_0_0_1"/>
<evidence type="ECO:0000256" key="4">
    <source>
        <dbReference type="ARBA" id="ARBA00023136"/>
    </source>
</evidence>
<name>Q9GYM6_CAEEL</name>
<dbReference type="InParanoid" id="Q9GYM6"/>
<dbReference type="Proteomes" id="UP000001940">
    <property type="component" value="Chromosome X"/>
</dbReference>
<feature type="transmembrane region" description="Helical" evidence="5">
    <location>
        <begin position="45"/>
        <end position="67"/>
    </location>
</feature>
<keyword evidence="4 5" id="KW-0472">Membrane</keyword>
<keyword evidence="2 5" id="KW-0812">Transmembrane</keyword>
<keyword evidence="3 5" id="KW-1133">Transmembrane helix</keyword>
<dbReference type="FunCoup" id="Q9GYM6">
    <property type="interactions" value="154"/>
</dbReference>
<evidence type="ECO:0000313" key="7">
    <source>
        <dbReference type="Proteomes" id="UP000001940"/>
    </source>
</evidence>
<evidence type="ECO:0000256" key="2">
    <source>
        <dbReference type="ARBA" id="ARBA00022692"/>
    </source>
</evidence>
<dbReference type="OrthoDB" id="5862616at2759"/>
<feature type="transmembrane region" description="Helical" evidence="5">
    <location>
        <begin position="79"/>
        <end position="101"/>
    </location>
</feature>
<keyword evidence="7" id="KW-1185">Reference proteome</keyword>
<organism evidence="6 7">
    <name type="scientific">Caenorhabditis elegans</name>
    <dbReference type="NCBI Taxonomy" id="6239"/>
    <lineage>
        <taxon>Eukaryota</taxon>
        <taxon>Metazoa</taxon>
        <taxon>Ecdysozoa</taxon>
        <taxon>Nematoda</taxon>
        <taxon>Chromadorea</taxon>
        <taxon>Rhabditida</taxon>
        <taxon>Rhabditina</taxon>
        <taxon>Rhabditomorpha</taxon>
        <taxon>Rhabditoidea</taxon>
        <taxon>Rhabditidae</taxon>
        <taxon>Peloderinae</taxon>
        <taxon>Caenorhabditis</taxon>
    </lineage>
</organism>
<dbReference type="AlphaFoldDB" id="Q9GYM6"/>